<comment type="caution">
    <text evidence="1">The sequence shown here is derived from an EMBL/GenBank/DDBJ whole genome shotgun (WGS) entry which is preliminary data.</text>
</comment>
<dbReference type="RefSeq" id="WP_182811795.1">
    <property type="nucleotide sequence ID" value="NZ_JACJFM010000056.1"/>
</dbReference>
<dbReference type="Proteomes" id="UP000565262">
    <property type="component" value="Unassembled WGS sequence"/>
</dbReference>
<protein>
    <submittedName>
        <fullName evidence="1">Uncharacterized protein</fullName>
    </submittedName>
</protein>
<gene>
    <name evidence="1" type="ORF">H4O21_22950</name>
</gene>
<keyword evidence="2" id="KW-1185">Reference proteome</keyword>
<dbReference type="EMBL" id="JACJFM010000056">
    <property type="protein sequence ID" value="MBB1489472.1"/>
    <property type="molecule type" value="Genomic_DNA"/>
</dbReference>
<proteinExistence type="predicted"/>
<evidence type="ECO:0000313" key="1">
    <source>
        <dbReference type="EMBL" id="MBB1489472.1"/>
    </source>
</evidence>
<reference evidence="1 2" key="1">
    <citation type="submission" date="2020-08" db="EMBL/GenBank/DDBJ databases">
        <title>Oceanospirillum sp. nov. isolated from marine sediment.</title>
        <authorList>
            <person name="Ji X."/>
        </authorList>
    </citation>
    <scope>NUCLEOTIDE SEQUENCE [LARGE SCALE GENOMIC DNA]</scope>
    <source>
        <strain evidence="1 2">D5</strain>
    </source>
</reference>
<name>A0A839IXE8_9GAMM</name>
<evidence type="ECO:0000313" key="2">
    <source>
        <dbReference type="Proteomes" id="UP000565262"/>
    </source>
</evidence>
<sequence>MTLHRHGQYPQTQQTMTEKSSAQLAYIKQLISSAEDEKQATKLLANLASLSLGYILASQGQAYHDHVIEILRQHPIIIPAEN</sequence>
<accession>A0A839IXE8</accession>
<dbReference type="AlphaFoldDB" id="A0A839IXE8"/>
<organism evidence="1 2">
    <name type="scientific">Oceanospirillum sediminis</name>
    <dbReference type="NCBI Taxonomy" id="2760088"/>
    <lineage>
        <taxon>Bacteria</taxon>
        <taxon>Pseudomonadati</taxon>
        <taxon>Pseudomonadota</taxon>
        <taxon>Gammaproteobacteria</taxon>
        <taxon>Oceanospirillales</taxon>
        <taxon>Oceanospirillaceae</taxon>
        <taxon>Oceanospirillum</taxon>
    </lineage>
</organism>